<evidence type="ECO:0000256" key="3">
    <source>
        <dbReference type="ARBA" id="ARBA00013149"/>
    </source>
</evidence>
<dbReference type="InterPro" id="IPR036155">
    <property type="entry name" value="Crypto/Photolyase_N_sf"/>
</dbReference>
<evidence type="ECO:0000256" key="6">
    <source>
        <dbReference type="ARBA" id="ARBA00022827"/>
    </source>
</evidence>
<evidence type="ECO:0000259" key="15">
    <source>
        <dbReference type="PROSITE" id="PS51645"/>
    </source>
</evidence>
<feature type="binding site" evidence="12">
    <location>
        <position position="279"/>
    </location>
    <ligand>
        <name>FAD</name>
        <dbReference type="ChEBI" id="CHEBI:57692"/>
    </ligand>
</feature>
<dbReference type="GO" id="GO:0071949">
    <property type="term" value="F:FAD binding"/>
    <property type="evidence" value="ECO:0007669"/>
    <property type="project" value="TreeGrafter"/>
</dbReference>
<evidence type="ECO:0000256" key="1">
    <source>
        <dbReference type="ARBA" id="ARBA00001932"/>
    </source>
</evidence>
<dbReference type="InterPro" id="IPR002081">
    <property type="entry name" value="Cryptochrome/DNA_photolyase_1"/>
</dbReference>
<dbReference type="PROSITE" id="PS51645">
    <property type="entry name" value="PHR_CRY_ALPHA_BETA"/>
    <property type="match status" value="1"/>
</dbReference>
<comment type="caution">
    <text evidence="16">The sequence shown here is derived from an EMBL/GenBank/DDBJ whole genome shotgun (WGS) entry which is preliminary data.</text>
</comment>
<dbReference type="Gene3D" id="3.40.50.620">
    <property type="entry name" value="HUPs"/>
    <property type="match status" value="1"/>
</dbReference>
<dbReference type="EC" id="4.1.99.3" evidence="3"/>
<evidence type="ECO:0000313" key="17">
    <source>
        <dbReference type="Proteomes" id="UP000053226"/>
    </source>
</evidence>
<evidence type="ECO:0000256" key="4">
    <source>
        <dbReference type="ARBA" id="ARBA00014046"/>
    </source>
</evidence>
<dbReference type="PROSITE" id="PS00691">
    <property type="entry name" value="DNA_PHOTOLYASES_1_2"/>
    <property type="match status" value="1"/>
</dbReference>
<feature type="binding site" evidence="12">
    <location>
        <position position="228"/>
    </location>
    <ligand>
        <name>FAD</name>
        <dbReference type="ChEBI" id="CHEBI:57692"/>
    </ligand>
</feature>
<keyword evidence="6 12" id="KW-0274">FAD</keyword>
<gene>
    <name evidence="16" type="ORF">M992_0716</name>
</gene>
<keyword evidence="17" id="KW-1185">Reference proteome</keyword>
<evidence type="ECO:0000256" key="2">
    <source>
        <dbReference type="ARBA" id="ARBA00005862"/>
    </source>
</evidence>
<dbReference type="Gene3D" id="1.25.40.80">
    <property type="match status" value="1"/>
</dbReference>
<dbReference type="FunFam" id="1.10.579.10:FF:000003">
    <property type="entry name" value="Deoxyribodipyrimidine photo-lyase"/>
    <property type="match status" value="1"/>
</dbReference>
<evidence type="ECO:0000256" key="13">
    <source>
        <dbReference type="PIRSR" id="PIRSR602081-2"/>
    </source>
</evidence>
<comment type="similarity">
    <text evidence="14">Belongs to the DNA photolyase family.</text>
</comment>
<evidence type="ECO:0000256" key="8">
    <source>
        <dbReference type="ARBA" id="ARBA00031671"/>
    </source>
</evidence>
<evidence type="ECO:0000256" key="5">
    <source>
        <dbReference type="ARBA" id="ARBA00022630"/>
    </source>
</evidence>
<dbReference type="OrthoDB" id="9772484at2"/>
<dbReference type="GO" id="GO:0009416">
    <property type="term" value="P:response to light stimulus"/>
    <property type="evidence" value="ECO:0007669"/>
    <property type="project" value="TreeGrafter"/>
</dbReference>
<organism evidence="16 17">
    <name type="scientific">Moellerella wisconsensis ATCC 35017</name>
    <dbReference type="NCBI Taxonomy" id="1354267"/>
    <lineage>
        <taxon>Bacteria</taxon>
        <taxon>Pseudomonadati</taxon>
        <taxon>Pseudomonadota</taxon>
        <taxon>Gammaproteobacteria</taxon>
        <taxon>Enterobacterales</taxon>
        <taxon>Morganellaceae</taxon>
        <taxon>Moellerella</taxon>
    </lineage>
</organism>
<dbReference type="SUPFAM" id="SSF48173">
    <property type="entry name" value="Cryptochrome/photolyase FAD-binding domain"/>
    <property type="match status" value="1"/>
</dbReference>
<proteinExistence type="inferred from homology"/>
<dbReference type="Proteomes" id="UP000053226">
    <property type="component" value="Unassembled WGS sequence"/>
</dbReference>
<keyword evidence="7 14" id="KW-0157">Chromophore</keyword>
<dbReference type="PRINTS" id="PR00147">
    <property type="entry name" value="DNAPHOTLYASE"/>
</dbReference>
<dbReference type="Pfam" id="PF03441">
    <property type="entry name" value="FAD_binding_7"/>
    <property type="match status" value="1"/>
</dbReference>
<dbReference type="GO" id="GO:0003677">
    <property type="term" value="F:DNA binding"/>
    <property type="evidence" value="ECO:0007669"/>
    <property type="project" value="TreeGrafter"/>
</dbReference>
<evidence type="ECO:0000256" key="12">
    <source>
        <dbReference type="PIRSR" id="PIRSR602081-1"/>
    </source>
</evidence>
<dbReference type="PROSITE" id="PS00394">
    <property type="entry name" value="DNA_PHOTOLYASES_1_1"/>
    <property type="match status" value="1"/>
</dbReference>
<dbReference type="Gene3D" id="1.10.579.10">
    <property type="entry name" value="DNA Cyclobutane Dipyrimidine Photolyase, subunit A, domain 3"/>
    <property type="match status" value="1"/>
</dbReference>
<comment type="function">
    <text evidence="10">Involved in repair of UV radiation-induced DNA damage. Catalyzes the light-dependent monomerization (300-600 nm) of cyclobutyl pyrimidine dimers (in cis-syn configuration), which are formed between adjacent bases on the same DNA strand upon exposure to ultraviolet radiation.</text>
</comment>
<comment type="cofactor">
    <cofactor evidence="1">
        <name>(6R)-5,10-methylene-5,6,7,8-tetrahydrofolate</name>
        <dbReference type="ChEBI" id="CHEBI:15636"/>
    </cofactor>
</comment>
<name>A0A0N0Z9S4_9GAMM</name>
<comment type="similarity">
    <text evidence="2">Belongs to the DNA photolyase class-1 family.</text>
</comment>
<evidence type="ECO:0000256" key="14">
    <source>
        <dbReference type="RuleBase" id="RU004182"/>
    </source>
</evidence>
<dbReference type="PANTHER" id="PTHR11455:SF9">
    <property type="entry name" value="CRYPTOCHROME CIRCADIAN CLOCK 5 ISOFORM X1"/>
    <property type="match status" value="1"/>
</dbReference>
<dbReference type="AlphaFoldDB" id="A0A0N0Z9S4"/>
<reference evidence="16 17" key="1">
    <citation type="submission" date="2015-07" db="EMBL/GenBank/DDBJ databases">
        <title>ATOL: Assembling a taxonomically balanced genome-scale reconstruction of the evolutionary history of the Enterobacteriaceae.</title>
        <authorList>
            <person name="Plunkett G.III."/>
            <person name="Neeno-Eckwall E.C."/>
            <person name="Glasner J.D."/>
            <person name="Perna N.T."/>
        </authorList>
    </citation>
    <scope>NUCLEOTIDE SEQUENCE [LARGE SCALE GENOMIC DNA]</scope>
    <source>
        <strain evidence="16 17">ATCC 35017</strain>
    </source>
</reference>
<keyword evidence="16" id="KW-0456">Lyase</keyword>
<feature type="domain" description="Photolyase/cryptochrome alpha/beta" evidence="15">
    <location>
        <begin position="8"/>
        <end position="140"/>
    </location>
</feature>
<keyword evidence="5 12" id="KW-0285">Flavoprotein</keyword>
<dbReference type="RefSeq" id="WP_053907349.1">
    <property type="nucleotide sequence ID" value="NZ_CAWMUS010000007.1"/>
</dbReference>
<dbReference type="EMBL" id="LGAA01000007">
    <property type="protein sequence ID" value="KPD03796.1"/>
    <property type="molecule type" value="Genomic_DNA"/>
</dbReference>
<feature type="site" description="Electron transfer via tryptophanyl radical" evidence="13">
    <location>
        <position position="367"/>
    </location>
</feature>
<comment type="catalytic activity">
    <reaction evidence="9">
        <text>cyclobutadipyrimidine (in DNA) = 2 pyrimidine residues (in DNA).</text>
        <dbReference type="EC" id="4.1.99.3"/>
    </reaction>
</comment>
<sequence length="484" mass="56172">MAEPTAKKRHLVWFRHDLRVTDNKALTAACTDPDAEVLAIFIATPAQWQAHHLAERQISFIHQNLSALRHQLATLGIPLVCHSSTDFKASTDWLVQFCQQQNISTLFFNRQYELNEQLRDQWLQQHCDQLVIEAFDDFLLLPPGAVRNQKGEMYQVYTPFRRAFLPQLQQHGYSSYPAPTPRGEPLNLESDQPLFAHQNIDLGPNYPAGEKAALQKLRQFCQQNVKQYAQQRDIPSVEGTSRLSAYLAIGVLSPRQCINRLLLENPNTFDSSDNDAFSWLNELIWREFYHHLIVAFPDLCRNKPFIAWTKNLAWSSDSTHLLAWQQGKTGYPIVDAAMRQMNTTGWMHNRLRMISASFLVKDLLINWREGEQYFMRQLIDGNFAANNGGWQWSASTGTDASPWFRIFNPTTQGKKFDPQGKFIRQWIPELQRVPDKYIHTPHEWTDSQRVILDYPQPIVDHSEARKITLEAFERAKNQQFHDDN</sequence>
<dbReference type="GO" id="GO:0003904">
    <property type="term" value="F:deoxyribodipyrimidine photo-lyase activity"/>
    <property type="evidence" value="ECO:0007669"/>
    <property type="project" value="UniProtKB-EC"/>
</dbReference>
<dbReference type="SUPFAM" id="SSF52425">
    <property type="entry name" value="Cryptochrome/photolyase, N-terminal domain"/>
    <property type="match status" value="1"/>
</dbReference>
<feature type="binding site" evidence="12">
    <location>
        <begin position="282"/>
        <end position="289"/>
    </location>
    <ligand>
        <name>FAD</name>
        <dbReference type="ChEBI" id="CHEBI:57692"/>
    </ligand>
</feature>
<evidence type="ECO:0000313" key="16">
    <source>
        <dbReference type="EMBL" id="KPD03796.1"/>
    </source>
</evidence>
<feature type="site" description="Electron transfer via tryptophanyl radical" evidence="13">
    <location>
        <position position="314"/>
    </location>
</feature>
<feature type="site" description="Electron transfer via tryptophanyl radical" evidence="13">
    <location>
        <position position="390"/>
    </location>
</feature>
<dbReference type="PANTHER" id="PTHR11455">
    <property type="entry name" value="CRYPTOCHROME"/>
    <property type="match status" value="1"/>
</dbReference>
<dbReference type="Pfam" id="PF00875">
    <property type="entry name" value="DNA_photolyase"/>
    <property type="match status" value="1"/>
</dbReference>
<evidence type="ECO:0000256" key="10">
    <source>
        <dbReference type="ARBA" id="ARBA00059220"/>
    </source>
</evidence>
<evidence type="ECO:0000256" key="9">
    <source>
        <dbReference type="ARBA" id="ARBA00033999"/>
    </source>
</evidence>
<dbReference type="InterPro" id="IPR006050">
    <property type="entry name" value="DNA_photolyase_N"/>
</dbReference>
<comment type="cofactor">
    <cofactor evidence="12">
        <name>FAD</name>
        <dbReference type="ChEBI" id="CHEBI:57692"/>
    </cofactor>
    <text evidence="12">Binds 1 FAD per subunit.</text>
</comment>
<dbReference type="GO" id="GO:0000719">
    <property type="term" value="P:photoreactive repair"/>
    <property type="evidence" value="ECO:0007669"/>
    <property type="project" value="UniProtKB-ARBA"/>
</dbReference>
<dbReference type="InterPro" id="IPR005101">
    <property type="entry name" value="Cryptochr/Photolyase_FAD-bd"/>
</dbReference>
<feature type="binding site" evidence="12">
    <location>
        <begin position="240"/>
        <end position="244"/>
    </location>
    <ligand>
        <name>FAD</name>
        <dbReference type="ChEBI" id="CHEBI:57692"/>
    </ligand>
</feature>
<dbReference type="NCBIfam" id="NF007955">
    <property type="entry name" value="PRK10674.1"/>
    <property type="match status" value="1"/>
</dbReference>
<evidence type="ECO:0000256" key="11">
    <source>
        <dbReference type="ARBA" id="ARBA00083107"/>
    </source>
</evidence>
<dbReference type="InterPro" id="IPR018394">
    <property type="entry name" value="DNA_photolyase_1_CS_C"/>
</dbReference>
<protein>
    <recommendedName>
        <fullName evidence="4">Deoxyribodipyrimidine photo-lyase</fullName>
        <ecNumber evidence="3">4.1.99.3</ecNumber>
    </recommendedName>
    <alternativeName>
        <fullName evidence="8">DNA photolyase</fullName>
    </alternativeName>
    <alternativeName>
        <fullName evidence="11">Photoreactivating enzyme</fullName>
    </alternativeName>
</protein>
<dbReference type="InterPro" id="IPR014729">
    <property type="entry name" value="Rossmann-like_a/b/a_fold"/>
</dbReference>
<dbReference type="InterPro" id="IPR036134">
    <property type="entry name" value="Crypto/Photolyase_FAD-like_sf"/>
</dbReference>
<accession>A0A0N0Z9S4</accession>
<evidence type="ECO:0000256" key="7">
    <source>
        <dbReference type="ARBA" id="ARBA00022991"/>
    </source>
</evidence>